<evidence type="ECO:0000256" key="4">
    <source>
        <dbReference type="PROSITE-ProRule" id="PRU01100"/>
    </source>
</evidence>
<evidence type="ECO:0000313" key="8">
    <source>
        <dbReference type="Proteomes" id="UP000326924"/>
    </source>
</evidence>
<keyword evidence="3 4" id="KW-0326">Glycosidase</keyword>
<dbReference type="InterPro" id="IPR017853">
    <property type="entry name" value="GH"/>
</dbReference>
<dbReference type="InParanoid" id="A0A5J5F2D6"/>
<dbReference type="GO" id="GO:0016985">
    <property type="term" value="F:mannan endo-1,4-beta-mannosidase activity"/>
    <property type="evidence" value="ECO:0007669"/>
    <property type="project" value="InterPro"/>
</dbReference>
<evidence type="ECO:0000259" key="6">
    <source>
        <dbReference type="PROSITE" id="PS51764"/>
    </source>
</evidence>
<keyword evidence="2 4" id="KW-0378">Hydrolase</keyword>
<accession>A0A5J5F2D6</accession>
<dbReference type="Gene3D" id="3.20.20.80">
    <property type="entry name" value="Glycosidases"/>
    <property type="match status" value="1"/>
</dbReference>
<evidence type="ECO:0000313" key="7">
    <source>
        <dbReference type="EMBL" id="KAA8910095.1"/>
    </source>
</evidence>
<proteinExistence type="inferred from homology"/>
<dbReference type="Pfam" id="PF02156">
    <property type="entry name" value="Glyco_hydro_26"/>
    <property type="match status" value="1"/>
</dbReference>
<keyword evidence="8" id="KW-1185">Reference proteome</keyword>
<dbReference type="InterPro" id="IPR000805">
    <property type="entry name" value="Glyco_hydro_26"/>
</dbReference>
<comment type="similarity">
    <text evidence="1 4">Belongs to the glycosyl hydrolase 26 family.</text>
</comment>
<dbReference type="InterPro" id="IPR022790">
    <property type="entry name" value="GH26_dom"/>
</dbReference>
<comment type="caution">
    <text evidence="7">The sequence shown here is derived from an EMBL/GenBank/DDBJ whole genome shotgun (WGS) entry which is preliminary data.</text>
</comment>
<dbReference type="PANTHER" id="PTHR40079:SF4">
    <property type="entry name" value="GH26 DOMAIN-CONTAINING PROTEIN-RELATED"/>
    <property type="match status" value="1"/>
</dbReference>
<feature type="region of interest" description="Disordered" evidence="5">
    <location>
        <begin position="1"/>
        <end position="34"/>
    </location>
</feature>
<feature type="active site" description="Proton donor" evidence="4">
    <location>
        <position position="194"/>
    </location>
</feature>
<dbReference type="SUPFAM" id="SSF51445">
    <property type="entry name" value="(Trans)glycosidases"/>
    <property type="match status" value="1"/>
</dbReference>
<feature type="active site" description="Nucleophile" evidence="4">
    <location>
        <position position="343"/>
    </location>
</feature>
<name>A0A5J5F2D6_9PEZI</name>
<dbReference type="GO" id="GO:0006080">
    <property type="term" value="P:substituted mannan metabolic process"/>
    <property type="evidence" value="ECO:0007669"/>
    <property type="project" value="InterPro"/>
</dbReference>
<feature type="compositionally biased region" description="Low complexity" evidence="5">
    <location>
        <begin position="21"/>
        <end position="31"/>
    </location>
</feature>
<evidence type="ECO:0000256" key="3">
    <source>
        <dbReference type="ARBA" id="ARBA00023295"/>
    </source>
</evidence>
<dbReference type="PROSITE" id="PS51764">
    <property type="entry name" value="GH26"/>
    <property type="match status" value="1"/>
</dbReference>
<protein>
    <submittedName>
        <fullName evidence="7">Glycoside hydrolase superfamily</fullName>
    </submittedName>
</protein>
<feature type="domain" description="GH26" evidence="6">
    <location>
        <begin position="59"/>
        <end position="413"/>
    </location>
</feature>
<dbReference type="PANTHER" id="PTHR40079">
    <property type="entry name" value="MANNAN ENDO-1,4-BETA-MANNOSIDASE E-RELATED"/>
    <property type="match status" value="1"/>
</dbReference>
<dbReference type="AlphaFoldDB" id="A0A5J5F2D6"/>
<evidence type="ECO:0000256" key="2">
    <source>
        <dbReference type="ARBA" id="ARBA00022801"/>
    </source>
</evidence>
<dbReference type="OrthoDB" id="428177at2759"/>
<dbReference type="EMBL" id="VXIS01000050">
    <property type="protein sequence ID" value="KAA8910095.1"/>
    <property type="molecule type" value="Genomic_DNA"/>
</dbReference>
<reference evidence="7 8" key="1">
    <citation type="submission" date="2019-09" db="EMBL/GenBank/DDBJ databases">
        <title>Draft genome of the ectomycorrhizal ascomycete Sphaerosporella brunnea.</title>
        <authorList>
            <consortium name="DOE Joint Genome Institute"/>
            <person name="Benucci G.M."/>
            <person name="Marozzi G."/>
            <person name="Antonielli L."/>
            <person name="Sanchez S."/>
            <person name="Marco P."/>
            <person name="Wang X."/>
            <person name="Falini L.B."/>
            <person name="Barry K."/>
            <person name="Haridas S."/>
            <person name="Lipzen A."/>
            <person name="Labutti K."/>
            <person name="Grigoriev I.V."/>
            <person name="Murat C."/>
            <person name="Martin F."/>
            <person name="Albertini E."/>
            <person name="Donnini D."/>
            <person name="Bonito G."/>
        </authorList>
    </citation>
    <scope>NUCLEOTIDE SEQUENCE [LARGE SCALE GENOMIC DNA]</scope>
    <source>
        <strain evidence="7 8">Sb_GMNB300</strain>
    </source>
</reference>
<evidence type="ECO:0000256" key="5">
    <source>
        <dbReference type="SAM" id="MobiDB-lite"/>
    </source>
</evidence>
<organism evidence="7 8">
    <name type="scientific">Sphaerosporella brunnea</name>
    <dbReference type="NCBI Taxonomy" id="1250544"/>
    <lineage>
        <taxon>Eukaryota</taxon>
        <taxon>Fungi</taxon>
        <taxon>Dikarya</taxon>
        <taxon>Ascomycota</taxon>
        <taxon>Pezizomycotina</taxon>
        <taxon>Pezizomycetes</taxon>
        <taxon>Pezizales</taxon>
        <taxon>Pyronemataceae</taxon>
        <taxon>Sphaerosporella</taxon>
    </lineage>
</organism>
<evidence type="ECO:0000256" key="1">
    <source>
        <dbReference type="ARBA" id="ARBA00007754"/>
    </source>
</evidence>
<dbReference type="Proteomes" id="UP000326924">
    <property type="component" value="Unassembled WGS sequence"/>
</dbReference>
<sequence length="484" mass="52890">MITPVIMRRRRSDSATKRKQQQQQHQTASTQRNRKTITKALSSSAIAVLLLASVLLPIAAAETTFRNCTYNGRFNYANSLVSISDIVHLDGSVSWGVSLDSASMSIDDYVNALGVTRAPVIINIYFDIEQINIVNNPLNCQIAAARAAGAILMLTVEPWGGLNVVNSTATTQLGQLCRDINDAGMPVLVRFAHEMNGDWYPWGQRPGEYRDAFRAVASAVKAAAPNSAMVWAPNTGVGYPYAGAGKYYPTDTKSSAFSQMDTNQDGRIDEKDDPFTPYYPGDDVVDWIGVSLYSKRDNGRADQYANILSDRSSVKKYITSPNTNFNLYQKFAEAKNKPFMIAETAAAYYPNFPKGNGEVALKQNWWRQFWSADALNTFPLLKAAVWFELKKVADTGEVRDYCISKNRDVLNAFISDVSSTDGVNFLNTQTNKLTGGNGGCACTKPGDRNGNGKPDKNGGVALGVGRASVMLVMCALGLTFGFGW</sequence>
<gene>
    <name evidence="7" type="ORF">FN846DRAFT_905216</name>
</gene>